<reference evidence="1 2" key="1">
    <citation type="submission" date="2015-04" db="EMBL/GenBank/DDBJ databases">
        <title>The draft genome sequence of Erythrobacr gangjinensis K7-2.</title>
        <authorList>
            <person name="Zhuang L."/>
            <person name="Liu Y."/>
            <person name="Shao Z."/>
        </authorList>
    </citation>
    <scope>NUCLEOTIDE SEQUENCE [LARGE SCALE GENOMIC DNA]</scope>
    <source>
        <strain evidence="1 2">K7-2</strain>
    </source>
</reference>
<accession>A0A0G9MMK1</accession>
<dbReference type="EMBL" id="LBHC01000002">
    <property type="protein sequence ID" value="KLE31922.1"/>
    <property type="molecule type" value="Genomic_DNA"/>
</dbReference>
<dbReference type="STRING" id="502682.BMF35_a1152"/>
<sequence>MKWLRAFHANLFRYAKKYLSDQKDEKSLEWARKQLREAVDYYKSYKWFAEVTVKGCDAKRAEDAAYELATSALDCLYFLIGRQGTYRVEIGRFKLASDNRALAWVSPDNSLMVQTSYGSLDAMGFKDGWSKDLQRPDVKESLDLIRTVIEAKADLRIRRPLANRFLEAARWFGEGVRDRKSHSKIVKFITAIERLVVAGKSDDISETVATRVADLTIESDDVADWERKKACVKKAYGVRSDLVHGSVSPFSDSVLKSVSSCGDLAEETLYTILHRIRKDGLIAPDVSEKQYAEWLEGVRHWVTDIHGRHQSENS</sequence>
<name>A0A0G9MMK1_9SPHN</name>
<organism evidence="1 2">
    <name type="scientific">Aurantiacibacter gangjinensis</name>
    <dbReference type="NCBI Taxonomy" id="502682"/>
    <lineage>
        <taxon>Bacteria</taxon>
        <taxon>Pseudomonadati</taxon>
        <taxon>Pseudomonadota</taxon>
        <taxon>Alphaproteobacteria</taxon>
        <taxon>Sphingomonadales</taxon>
        <taxon>Erythrobacteraceae</taxon>
        <taxon>Aurantiacibacter</taxon>
    </lineage>
</organism>
<evidence type="ECO:0000313" key="1">
    <source>
        <dbReference type="EMBL" id="KLE31922.1"/>
    </source>
</evidence>
<comment type="caution">
    <text evidence="1">The sequence shown here is derived from an EMBL/GenBank/DDBJ whole genome shotgun (WGS) entry which is preliminary data.</text>
</comment>
<keyword evidence="2" id="KW-1185">Reference proteome</keyword>
<dbReference type="PATRIC" id="fig|502682.8.peg.2189"/>
<gene>
    <name evidence="1" type="ORF">AAW01_10770</name>
</gene>
<dbReference type="Proteomes" id="UP000053070">
    <property type="component" value="Unassembled WGS sequence"/>
</dbReference>
<protein>
    <submittedName>
        <fullName evidence="1">Uncharacterized protein</fullName>
    </submittedName>
</protein>
<evidence type="ECO:0000313" key="2">
    <source>
        <dbReference type="Proteomes" id="UP000053070"/>
    </source>
</evidence>
<dbReference type="AlphaFoldDB" id="A0A0G9MMK1"/>
<proteinExistence type="predicted"/>